<keyword evidence="3" id="KW-1185">Reference proteome</keyword>
<organism evidence="2 3">
    <name type="scientific">Zophobas morio</name>
    <dbReference type="NCBI Taxonomy" id="2755281"/>
    <lineage>
        <taxon>Eukaryota</taxon>
        <taxon>Metazoa</taxon>
        <taxon>Ecdysozoa</taxon>
        <taxon>Arthropoda</taxon>
        <taxon>Hexapoda</taxon>
        <taxon>Insecta</taxon>
        <taxon>Pterygota</taxon>
        <taxon>Neoptera</taxon>
        <taxon>Endopterygota</taxon>
        <taxon>Coleoptera</taxon>
        <taxon>Polyphaga</taxon>
        <taxon>Cucujiformia</taxon>
        <taxon>Tenebrionidae</taxon>
        <taxon>Zophobas</taxon>
    </lineage>
</organism>
<proteinExistence type="predicted"/>
<reference evidence="2" key="1">
    <citation type="journal article" date="2023" name="G3 (Bethesda)">
        <title>Whole genome assemblies of Zophobas morio and Tenebrio molitor.</title>
        <authorList>
            <person name="Kaur S."/>
            <person name="Stinson S.A."/>
            <person name="diCenzo G.C."/>
        </authorList>
    </citation>
    <scope>NUCLEOTIDE SEQUENCE</scope>
    <source>
        <strain evidence="2">QUZm001</strain>
    </source>
</reference>
<feature type="compositionally biased region" description="Basic residues" evidence="1">
    <location>
        <begin position="81"/>
        <end position="98"/>
    </location>
</feature>
<gene>
    <name evidence="2" type="ORF">Zmor_005167</name>
</gene>
<feature type="compositionally biased region" description="Basic and acidic residues" evidence="1">
    <location>
        <begin position="19"/>
        <end position="31"/>
    </location>
</feature>
<evidence type="ECO:0000256" key="1">
    <source>
        <dbReference type="SAM" id="MobiDB-lite"/>
    </source>
</evidence>
<dbReference type="Proteomes" id="UP001168821">
    <property type="component" value="Unassembled WGS sequence"/>
</dbReference>
<name>A0AA38IUV6_9CUCU</name>
<feature type="region of interest" description="Disordered" evidence="1">
    <location>
        <begin position="161"/>
        <end position="180"/>
    </location>
</feature>
<sequence>MPSGHHPPLDSSDSVTSRKALERRLRVLERRCQRKRKDRHQRPDRSPSTRRSRARTRSSRSRSRSSRNSHSAERSRVTHRERARRLRYPVHRRSRSRSAHATAASTNFHATSTDHTGDVSPAAWFRVTHGDRTRRSPSHRSHPYSTPAVGSAIFRATSTDNIGDSRSAEHSPLPHTPEGASAEDIGLGSPHGAVALSADTLVVQDPLLEAEILDILGADPSALPTSELSFHTALAGRWTHFLTHGLDTVVKKELKQKYTVPANCAALQAPLLNPELRPALPLVVGRKDRAASLTQT</sequence>
<feature type="region of interest" description="Disordered" evidence="1">
    <location>
        <begin position="130"/>
        <end position="151"/>
    </location>
</feature>
<dbReference type="AlphaFoldDB" id="A0AA38IUV6"/>
<dbReference type="EMBL" id="JALNTZ010000002">
    <property type="protein sequence ID" value="KAJ3660731.1"/>
    <property type="molecule type" value="Genomic_DNA"/>
</dbReference>
<comment type="caution">
    <text evidence="2">The sequence shown here is derived from an EMBL/GenBank/DDBJ whole genome shotgun (WGS) entry which is preliminary data.</text>
</comment>
<feature type="compositionally biased region" description="Basic residues" evidence="1">
    <location>
        <begin position="48"/>
        <end position="67"/>
    </location>
</feature>
<feature type="region of interest" description="Disordered" evidence="1">
    <location>
        <begin position="1"/>
        <end position="118"/>
    </location>
</feature>
<accession>A0AA38IUV6</accession>
<evidence type="ECO:0000313" key="2">
    <source>
        <dbReference type="EMBL" id="KAJ3660731.1"/>
    </source>
</evidence>
<evidence type="ECO:0000313" key="3">
    <source>
        <dbReference type="Proteomes" id="UP001168821"/>
    </source>
</evidence>
<protein>
    <submittedName>
        <fullName evidence="2">Uncharacterized protein</fullName>
    </submittedName>
</protein>
<feature type="compositionally biased region" description="Basic and acidic residues" evidence="1">
    <location>
        <begin position="70"/>
        <end position="80"/>
    </location>
</feature>